<feature type="repeat" description="FG-GAP" evidence="4">
    <location>
        <begin position="166"/>
        <end position="199"/>
    </location>
</feature>
<comment type="subcellular location">
    <subcellularLocation>
        <location evidence="5">Membrane</location>
        <topology evidence="5">Single-pass type I membrane protein</topology>
    </subcellularLocation>
</comment>
<dbReference type="GO" id="GO:0008305">
    <property type="term" value="C:integrin complex"/>
    <property type="evidence" value="ECO:0007669"/>
    <property type="project" value="InterPro"/>
</dbReference>
<evidence type="ECO:0000313" key="6">
    <source>
        <dbReference type="EMBL" id="KAG6920844.1"/>
    </source>
</evidence>
<evidence type="ECO:0000256" key="4">
    <source>
        <dbReference type="PROSITE-ProRule" id="PRU00803"/>
    </source>
</evidence>
<evidence type="ECO:0000313" key="7">
    <source>
        <dbReference type="Proteomes" id="UP000765507"/>
    </source>
</evidence>
<proteinExistence type="inferred from homology"/>
<keyword evidence="7" id="KW-1185">Reference proteome</keyword>
<dbReference type="AlphaFoldDB" id="A0A8T1RX00"/>
<dbReference type="GO" id="GO:0098609">
    <property type="term" value="P:cell-cell adhesion"/>
    <property type="evidence" value="ECO:0007669"/>
    <property type="project" value="TreeGrafter"/>
</dbReference>
<dbReference type="OrthoDB" id="5317514at2759"/>
<evidence type="ECO:0000256" key="1">
    <source>
        <dbReference type="ARBA" id="ARBA00022729"/>
    </source>
</evidence>
<evidence type="ECO:0000256" key="5">
    <source>
        <dbReference type="RuleBase" id="RU003762"/>
    </source>
</evidence>
<keyword evidence="2" id="KW-0677">Repeat</keyword>
<dbReference type="GO" id="GO:0005178">
    <property type="term" value="F:integrin binding"/>
    <property type="evidence" value="ECO:0007669"/>
    <property type="project" value="TreeGrafter"/>
</dbReference>
<dbReference type="Proteomes" id="UP000765507">
    <property type="component" value="Unassembled WGS sequence"/>
</dbReference>
<gene>
    <name evidence="6" type="ORF">G0U57_013275</name>
</gene>
<dbReference type="SMART" id="SM00191">
    <property type="entry name" value="Int_alpha"/>
    <property type="match status" value="2"/>
</dbReference>
<evidence type="ECO:0000256" key="3">
    <source>
        <dbReference type="ARBA" id="ARBA00023180"/>
    </source>
</evidence>
<reference evidence="6 7" key="1">
    <citation type="journal article" date="2020" name="G3 (Bethesda)">
        <title>Draft Genome of the Common Snapping Turtle, Chelydra serpentina, a Model for Phenotypic Plasticity in Reptiles.</title>
        <authorList>
            <person name="Das D."/>
            <person name="Singh S.K."/>
            <person name="Bierstedt J."/>
            <person name="Erickson A."/>
            <person name="Galli G.L.J."/>
            <person name="Crossley D.A. 2nd"/>
            <person name="Rhen T."/>
        </authorList>
    </citation>
    <scope>NUCLEOTIDE SEQUENCE [LARGE SCALE GENOMIC DNA]</scope>
    <source>
        <strain evidence="6">KW</strain>
    </source>
</reference>
<accession>A0A8T1RX00</accession>
<comment type="similarity">
    <text evidence="5">Belongs to the integrin alpha chain family.</text>
</comment>
<keyword evidence="5 6" id="KW-0401">Integrin</keyword>
<dbReference type="PANTHER" id="PTHR23220">
    <property type="entry name" value="INTEGRIN ALPHA"/>
    <property type="match status" value="1"/>
</dbReference>
<sequence length="199" mass="21185">GYSSQLITANGQSTYMIGAPLCQGTGKVILFSRDTKGGEWTPRPELLGEQIGSHFGDTLCAVDLDRDGNTDLVLIGAPMYRTPLNGGRVYICQITLPGTTMSCNETLHGQTGEVSGRFGASMSEIGDISGDRQTDVAIGAPMENDNHGALYIFHGEKRGLSPQYRQRIEGSQFPSRLHYFGQAVSGGADLTGDGLPDIA</sequence>
<keyword evidence="5" id="KW-0130">Cell adhesion</keyword>
<comment type="caution">
    <text evidence="6">The sequence shown here is derived from an EMBL/GenBank/DDBJ whole genome shotgun (WGS) entry which is preliminary data.</text>
</comment>
<feature type="repeat" description="FG-GAP" evidence="4">
    <location>
        <begin position="104"/>
        <end position="162"/>
    </location>
</feature>
<name>A0A8T1RX00_CHESE</name>
<feature type="repeat" description="FG-GAP" evidence="4">
    <location>
        <begin position="41"/>
        <end position="101"/>
    </location>
</feature>
<evidence type="ECO:0000256" key="2">
    <source>
        <dbReference type="ARBA" id="ARBA00022737"/>
    </source>
</evidence>
<dbReference type="GO" id="GO:0033627">
    <property type="term" value="P:cell adhesion mediated by integrin"/>
    <property type="evidence" value="ECO:0007669"/>
    <property type="project" value="TreeGrafter"/>
</dbReference>
<dbReference type="Pfam" id="PF01839">
    <property type="entry name" value="FG-GAP"/>
    <property type="match status" value="2"/>
</dbReference>
<dbReference type="SUPFAM" id="SSF69318">
    <property type="entry name" value="Integrin alpha N-terminal domain"/>
    <property type="match status" value="1"/>
</dbReference>
<dbReference type="GO" id="GO:0007229">
    <property type="term" value="P:integrin-mediated signaling pathway"/>
    <property type="evidence" value="ECO:0007669"/>
    <property type="project" value="UniProtKB-KW"/>
</dbReference>
<keyword evidence="3" id="KW-0325">Glycoprotein</keyword>
<dbReference type="Gene3D" id="2.130.10.130">
    <property type="entry name" value="Integrin alpha, N-terminal"/>
    <property type="match status" value="1"/>
</dbReference>
<dbReference type="PRINTS" id="PR01185">
    <property type="entry name" value="INTEGRINA"/>
</dbReference>
<dbReference type="InterPro" id="IPR013519">
    <property type="entry name" value="Int_alpha_beta-p"/>
</dbReference>
<dbReference type="InterPro" id="IPR013517">
    <property type="entry name" value="FG-GAP"/>
</dbReference>
<feature type="non-terminal residue" evidence="6">
    <location>
        <position position="199"/>
    </location>
</feature>
<organism evidence="6 7">
    <name type="scientific">Chelydra serpentina</name>
    <name type="common">Snapping turtle</name>
    <name type="synonym">Testudo serpentina</name>
    <dbReference type="NCBI Taxonomy" id="8475"/>
    <lineage>
        <taxon>Eukaryota</taxon>
        <taxon>Metazoa</taxon>
        <taxon>Chordata</taxon>
        <taxon>Craniata</taxon>
        <taxon>Vertebrata</taxon>
        <taxon>Euteleostomi</taxon>
        <taxon>Archelosauria</taxon>
        <taxon>Testudinata</taxon>
        <taxon>Testudines</taxon>
        <taxon>Cryptodira</taxon>
        <taxon>Durocryptodira</taxon>
        <taxon>Americhelydia</taxon>
        <taxon>Chelydroidea</taxon>
        <taxon>Chelydridae</taxon>
        <taxon>Chelydra</taxon>
    </lineage>
</organism>
<feature type="non-terminal residue" evidence="6">
    <location>
        <position position="1"/>
    </location>
</feature>
<protein>
    <submittedName>
        <fullName evidence="6">Integrin alpha X</fullName>
    </submittedName>
</protein>
<dbReference type="InterPro" id="IPR028994">
    <property type="entry name" value="Integrin_alpha_N"/>
</dbReference>
<keyword evidence="5" id="KW-0675">Receptor</keyword>
<dbReference type="PANTHER" id="PTHR23220:SF118">
    <property type="entry name" value="INTEGRIN ALPHA-X"/>
    <property type="match status" value="1"/>
</dbReference>
<dbReference type="EMBL" id="JAHGAV010003655">
    <property type="protein sequence ID" value="KAG6920844.1"/>
    <property type="molecule type" value="Genomic_DNA"/>
</dbReference>
<dbReference type="GO" id="GO:0007160">
    <property type="term" value="P:cell-matrix adhesion"/>
    <property type="evidence" value="ECO:0007669"/>
    <property type="project" value="TreeGrafter"/>
</dbReference>
<dbReference type="PROSITE" id="PS51470">
    <property type="entry name" value="FG_GAP"/>
    <property type="match status" value="3"/>
</dbReference>
<dbReference type="InterPro" id="IPR000413">
    <property type="entry name" value="Integrin_alpha"/>
</dbReference>
<keyword evidence="1" id="KW-0732">Signal</keyword>
<dbReference type="GO" id="GO:0009897">
    <property type="term" value="C:external side of plasma membrane"/>
    <property type="evidence" value="ECO:0007669"/>
    <property type="project" value="TreeGrafter"/>
</dbReference>